<dbReference type="Gene3D" id="3.40.50.720">
    <property type="entry name" value="NAD(P)-binding Rossmann-like Domain"/>
    <property type="match status" value="1"/>
</dbReference>
<evidence type="ECO:0000259" key="1">
    <source>
        <dbReference type="SMART" id="SM00881"/>
    </source>
</evidence>
<dbReference type="SUPFAM" id="SSF51735">
    <property type="entry name" value="NAD(P)-binding Rossmann-fold domains"/>
    <property type="match status" value="1"/>
</dbReference>
<dbReference type="AlphaFoldDB" id="A0A844FV08"/>
<dbReference type="RefSeq" id="WP_154517770.1">
    <property type="nucleotide sequence ID" value="NZ_VUNM01000028.1"/>
</dbReference>
<dbReference type="InterPro" id="IPR036291">
    <property type="entry name" value="NAD(P)-bd_dom_sf"/>
</dbReference>
<sequence>MKSIDILRDFKNFAVLGATTDTKKYGYKIVQRLCEIGKTVYPVSPKYDEVYGLKAYRDLLEIERPIDVVVFVINKKFASQYIAEMRELGIGFAWMQPGTYDDILIKDIQSLGITPIEDCVLIVSKEIA</sequence>
<dbReference type="SMART" id="SM00881">
    <property type="entry name" value="CoA_binding"/>
    <property type="match status" value="1"/>
</dbReference>
<dbReference type="Proteomes" id="UP000442619">
    <property type="component" value="Unassembled WGS sequence"/>
</dbReference>
<protein>
    <submittedName>
        <fullName evidence="2">CoA-binding protein</fullName>
    </submittedName>
</protein>
<dbReference type="Pfam" id="PF13380">
    <property type="entry name" value="CoA_binding_2"/>
    <property type="match status" value="1"/>
</dbReference>
<name>A0A844FV08_9FIRM</name>
<gene>
    <name evidence="2" type="ORF">FYJ79_10020</name>
</gene>
<reference evidence="2 3" key="1">
    <citation type="submission" date="2019-08" db="EMBL/GenBank/DDBJ databases">
        <title>In-depth cultivation of the pig gut microbiome towards novel bacterial diversity and tailored functional studies.</title>
        <authorList>
            <person name="Wylensek D."/>
            <person name="Hitch T.C.A."/>
            <person name="Clavel T."/>
        </authorList>
    </citation>
    <scope>NUCLEOTIDE SEQUENCE [LARGE SCALE GENOMIC DNA]</scope>
    <source>
        <strain evidence="2 3">CA-Schmier-601-WT-3</strain>
    </source>
</reference>
<accession>A0A844FV08</accession>
<comment type="caution">
    <text evidence="2">The sequence shown here is derived from an EMBL/GenBank/DDBJ whole genome shotgun (WGS) entry which is preliminary data.</text>
</comment>
<dbReference type="PANTHER" id="PTHR33303">
    <property type="entry name" value="CYTOPLASMIC PROTEIN-RELATED"/>
    <property type="match status" value="1"/>
</dbReference>
<dbReference type="PANTHER" id="PTHR33303:SF2">
    <property type="entry name" value="COA-BINDING DOMAIN-CONTAINING PROTEIN"/>
    <property type="match status" value="1"/>
</dbReference>
<organism evidence="2 3">
    <name type="scientific">Sharpea porci</name>
    <dbReference type="NCBI Taxonomy" id="2652286"/>
    <lineage>
        <taxon>Bacteria</taxon>
        <taxon>Bacillati</taxon>
        <taxon>Bacillota</taxon>
        <taxon>Erysipelotrichia</taxon>
        <taxon>Erysipelotrichales</taxon>
        <taxon>Coprobacillaceae</taxon>
        <taxon>Sharpea</taxon>
    </lineage>
</organism>
<evidence type="ECO:0000313" key="3">
    <source>
        <dbReference type="Proteomes" id="UP000442619"/>
    </source>
</evidence>
<dbReference type="EMBL" id="VUNM01000028">
    <property type="protein sequence ID" value="MST89901.1"/>
    <property type="molecule type" value="Genomic_DNA"/>
</dbReference>
<evidence type="ECO:0000313" key="2">
    <source>
        <dbReference type="EMBL" id="MST89901.1"/>
    </source>
</evidence>
<dbReference type="InterPro" id="IPR003781">
    <property type="entry name" value="CoA-bd"/>
</dbReference>
<keyword evidence="3" id="KW-1185">Reference proteome</keyword>
<feature type="domain" description="CoA-binding" evidence="1">
    <location>
        <begin position="7"/>
        <end position="99"/>
    </location>
</feature>
<proteinExistence type="predicted"/>